<comment type="function">
    <text evidence="9 10">This protein specifically catalyzes the removal of signal peptides from prolipoproteins.</text>
</comment>
<keyword evidence="5 9" id="KW-0064">Aspartyl protease</keyword>
<dbReference type="AlphaFoldDB" id="A0A1C1YUY1"/>
<dbReference type="PANTHER" id="PTHR33695:SF1">
    <property type="entry name" value="LIPOPROTEIN SIGNAL PEPTIDASE"/>
    <property type="match status" value="1"/>
</dbReference>
<evidence type="ECO:0000256" key="11">
    <source>
        <dbReference type="RuleBase" id="RU004181"/>
    </source>
</evidence>
<evidence type="ECO:0000256" key="3">
    <source>
        <dbReference type="ARBA" id="ARBA00022670"/>
    </source>
</evidence>
<dbReference type="STRING" id="1480615.AWJ14_16040"/>
<evidence type="ECO:0000256" key="5">
    <source>
        <dbReference type="ARBA" id="ARBA00022750"/>
    </source>
</evidence>
<dbReference type="PANTHER" id="PTHR33695">
    <property type="entry name" value="LIPOPROTEIN SIGNAL PEPTIDASE"/>
    <property type="match status" value="1"/>
</dbReference>
<keyword evidence="3 9" id="KW-0645">Protease</keyword>
<evidence type="ECO:0000256" key="2">
    <source>
        <dbReference type="ARBA" id="ARBA00022475"/>
    </source>
</evidence>
<reference evidence="12 13" key="1">
    <citation type="submission" date="2015-12" db="EMBL/GenBank/DDBJ databases">
        <authorList>
            <person name="Shamseldin A."/>
            <person name="Moawad H."/>
            <person name="Abd El-Rahim W.M."/>
            <person name="Sadowsky M.J."/>
        </authorList>
    </citation>
    <scope>NUCLEOTIDE SEQUENCE [LARGE SCALE GENOMIC DNA]</scope>
    <source>
        <strain evidence="12 13">JC234</strain>
    </source>
</reference>
<dbReference type="PRINTS" id="PR00781">
    <property type="entry name" value="LIPOSIGPTASE"/>
</dbReference>
<keyword evidence="7 9" id="KW-1133">Transmembrane helix</keyword>
<evidence type="ECO:0000256" key="10">
    <source>
        <dbReference type="RuleBase" id="RU000594"/>
    </source>
</evidence>
<comment type="pathway">
    <text evidence="9">Protein modification; lipoprotein biosynthesis (signal peptide cleavage).</text>
</comment>
<dbReference type="Pfam" id="PF01252">
    <property type="entry name" value="Peptidase_A8"/>
    <property type="match status" value="1"/>
</dbReference>
<evidence type="ECO:0000256" key="1">
    <source>
        <dbReference type="ARBA" id="ARBA00006139"/>
    </source>
</evidence>
<feature type="transmembrane region" description="Helical" evidence="9">
    <location>
        <begin position="20"/>
        <end position="41"/>
    </location>
</feature>
<dbReference type="InterPro" id="IPR001872">
    <property type="entry name" value="Peptidase_A8"/>
</dbReference>
<evidence type="ECO:0000256" key="6">
    <source>
        <dbReference type="ARBA" id="ARBA00022801"/>
    </source>
</evidence>
<proteinExistence type="inferred from homology"/>
<dbReference type="EMBL" id="LQZT01000019">
    <property type="protein sequence ID" value="OCW57259.1"/>
    <property type="molecule type" value="Genomic_DNA"/>
</dbReference>
<comment type="caution">
    <text evidence="12">The sequence shown here is derived from an EMBL/GenBank/DDBJ whole genome shotgun (WGS) entry which is preliminary data.</text>
</comment>
<comment type="catalytic activity">
    <reaction evidence="9 10">
        <text>Release of signal peptides from bacterial membrane prolipoproteins. Hydrolyzes -Xaa-Yaa-Zaa-|-(S,diacylglyceryl)Cys-, in which Xaa is hydrophobic (preferably Leu), and Yaa (Ala or Ser) and Zaa (Gly or Ala) have small, neutral side chains.</text>
        <dbReference type="EC" id="3.4.23.36"/>
    </reaction>
</comment>
<comment type="similarity">
    <text evidence="1 9 11">Belongs to the peptidase A8 family.</text>
</comment>
<dbReference type="NCBIfam" id="TIGR00077">
    <property type="entry name" value="lspA"/>
    <property type="match status" value="1"/>
</dbReference>
<feature type="transmembrane region" description="Helical" evidence="9">
    <location>
        <begin position="141"/>
        <end position="166"/>
    </location>
</feature>
<sequence length="175" mass="19228">MSGTEAETGTGSPRAPLRRLLPMFALVAAAVGLDQAIKWLVETHLPFHEIVPVMPMLALYRTWNEGIAFSLLKGLPDTGLIVLTTVVIVFVAYLWWRTPGNRIIAHLGYALIIGGALGNLIDRAVYGHVVDYILFHTQTWSFAVFNLADSFISIGAALIVLDELLIMLKDRKSGK</sequence>
<keyword evidence="4 9" id="KW-0812">Transmembrane</keyword>
<keyword evidence="8 9" id="KW-0472">Membrane</keyword>
<dbReference type="GO" id="GO:0006508">
    <property type="term" value="P:proteolysis"/>
    <property type="evidence" value="ECO:0007669"/>
    <property type="project" value="UniProtKB-KW"/>
</dbReference>
<evidence type="ECO:0000256" key="7">
    <source>
        <dbReference type="ARBA" id="ARBA00022989"/>
    </source>
</evidence>
<keyword evidence="13" id="KW-1185">Reference proteome</keyword>
<protein>
    <recommendedName>
        <fullName evidence="9">Lipoprotein signal peptidase</fullName>
        <ecNumber evidence="9">3.4.23.36</ecNumber>
    </recommendedName>
    <alternativeName>
        <fullName evidence="9">Prolipoprotein signal peptidase</fullName>
    </alternativeName>
    <alternativeName>
        <fullName evidence="9">Signal peptidase II</fullName>
        <shortName evidence="9">SPase II</shortName>
    </alternativeName>
</protein>
<dbReference type="UniPathway" id="UPA00665"/>
<evidence type="ECO:0000256" key="9">
    <source>
        <dbReference type="HAMAP-Rule" id="MF_00161"/>
    </source>
</evidence>
<feature type="active site" evidence="9">
    <location>
        <position position="131"/>
    </location>
</feature>
<dbReference type="Proteomes" id="UP000094795">
    <property type="component" value="Unassembled WGS sequence"/>
</dbReference>
<keyword evidence="6 9" id="KW-0378">Hydrolase</keyword>
<dbReference type="HAMAP" id="MF_00161">
    <property type="entry name" value="LspA"/>
    <property type="match status" value="1"/>
</dbReference>
<gene>
    <name evidence="9" type="primary">lspA</name>
    <name evidence="12" type="ORF">AWJ14_16040</name>
</gene>
<keyword evidence="2 9" id="KW-1003">Cell membrane</keyword>
<dbReference type="PROSITE" id="PS00855">
    <property type="entry name" value="SPASE_II"/>
    <property type="match status" value="1"/>
</dbReference>
<dbReference type="EC" id="3.4.23.36" evidence="9"/>
<feature type="transmembrane region" description="Helical" evidence="9">
    <location>
        <begin position="78"/>
        <end position="96"/>
    </location>
</feature>
<organism evidence="12 13">
    <name type="scientific">Hoeflea olei</name>
    <dbReference type="NCBI Taxonomy" id="1480615"/>
    <lineage>
        <taxon>Bacteria</taxon>
        <taxon>Pseudomonadati</taxon>
        <taxon>Pseudomonadota</taxon>
        <taxon>Alphaproteobacteria</taxon>
        <taxon>Hyphomicrobiales</taxon>
        <taxon>Rhizobiaceae</taxon>
        <taxon>Hoeflea</taxon>
    </lineage>
</organism>
<evidence type="ECO:0000313" key="12">
    <source>
        <dbReference type="EMBL" id="OCW57259.1"/>
    </source>
</evidence>
<accession>A0A1C1YUY1</accession>
<feature type="transmembrane region" description="Helical" evidence="9">
    <location>
        <begin position="103"/>
        <end position="121"/>
    </location>
</feature>
<evidence type="ECO:0000256" key="8">
    <source>
        <dbReference type="ARBA" id="ARBA00023136"/>
    </source>
</evidence>
<comment type="subcellular location">
    <subcellularLocation>
        <location evidence="9">Cell membrane</location>
        <topology evidence="9">Multi-pass membrane protein</topology>
    </subcellularLocation>
</comment>
<evidence type="ECO:0000256" key="4">
    <source>
        <dbReference type="ARBA" id="ARBA00022692"/>
    </source>
</evidence>
<dbReference type="GO" id="GO:0004190">
    <property type="term" value="F:aspartic-type endopeptidase activity"/>
    <property type="evidence" value="ECO:0007669"/>
    <property type="project" value="UniProtKB-UniRule"/>
</dbReference>
<evidence type="ECO:0000313" key="13">
    <source>
        <dbReference type="Proteomes" id="UP000094795"/>
    </source>
</evidence>
<name>A0A1C1YUY1_9HYPH</name>
<feature type="active site" evidence="9">
    <location>
        <position position="149"/>
    </location>
</feature>
<dbReference type="GO" id="GO:0005886">
    <property type="term" value="C:plasma membrane"/>
    <property type="evidence" value="ECO:0007669"/>
    <property type="project" value="UniProtKB-SubCell"/>
</dbReference>
<keyword evidence="12" id="KW-0449">Lipoprotein</keyword>